<evidence type="ECO:0000313" key="2">
    <source>
        <dbReference type="EMBL" id="JAW15412.1"/>
    </source>
</evidence>
<reference evidence="2" key="1">
    <citation type="journal article" date="2018" name="PLoS Negl. Trop. Dis.">
        <title>An insight into the salivary gland and fat body transcriptome of Panstrongylus lignarius (Hemiptera: Heteroptera), the main vector of Chagas disease in Peru.</title>
        <authorList>
            <person name="Nevoa J.C."/>
            <person name="Mendes M.T."/>
            <person name="da Silva M.V."/>
            <person name="Soares S.C."/>
            <person name="Oliveira C.J.F."/>
            <person name="Ribeiro J.M.C."/>
        </authorList>
    </citation>
    <scope>NUCLEOTIDE SEQUENCE</scope>
</reference>
<evidence type="ECO:0000256" key="1">
    <source>
        <dbReference type="SAM" id="Phobius"/>
    </source>
</evidence>
<proteinExistence type="predicted"/>
<organism evidence="2">
    <name type="scientific">Panstrongylus lignarius</name>
    <dbReference type="NCBI Taxonomy" id="156445"/>
    <lineage>
        <taxon>Eukaryota</taxon>
        <taxon>Metazoa</taxon>
        <taxon>Ecdysozoa</taxon>
        <taxon>Arthropoda</taxon>
        <taxon>Hexapoda</taxon>
        <taxon>Insecta</taxon>
        <taxon>Pterygota</taxon>
        <taxon>Neoptera</taxon>
        <taxon>Paraneoptera</taxon>
        <taxon>Hemiptera</taxon>
        <taxon>Heteroptera</taxon>
        <taxon>Panheteroptera</taxon>
        <taxon>Cimicomorpha</taxon>
        <taxon>Reduviidae</taxon>
        <taxon>Triatominae</taxon>
        <taxon>Panstrongylus</taxon>
    </lineage>
</organism>
<dbReference type="AlphaFoldDB" id="A0A224Y2X8"/>
<name>A0A224Y2X8_9HEMI</name>
<sequence>MMTSRAGWPSFVAVMVIVDCFLVVDARIPLVLTWPLHCAGKLVAVESSHRTLEFHHSVRLQDLRLVLSVEHGPGFPILWLNCSA</sequence>
<keyword evidence="1" id="KW-0472">Membrane</keyword>
<accession>A0A224Y2X8</accession>
<dbReference type="EMBL" id="GFTR01001014">
    <property type="protein sequence ID" value="JAW15412.1"/>
    <property type="molecule type" value="Transcribed_RNA"/>
</dbReference>
<keyword evidence="1" id="KW-0812">Transmembrane</keyword>
<feature type="transmembrane region" description="Helical" evidence="1">
    <location>
        <begin position="6"/>
        <end position="24"/>
    </location>
</feature>
<keyword evidence="1" id="KW-1133">Transmembrane helix</keyword>
<protein>
    <submittedName>
        <fullName evidence="2">Putative secreted protein</fullName>
    </submittedName>
</protein>